<gene>
    <name evidence="1" type="primary">Acey_s0134.g1827</name>
    <name evidence="1" type="ORF">Y032_0134g1827</name>
</gene>
<name>A0A016T622_9BILA</name>
<dbReference type="Proteomes" id="UP000024635">
    <property type="component" value="Unassembled WGS sequence"/>
</dbReference>
<organism evidence="1 2">
    <name type="scientific">Ancylostoma ceylanicum</name>
    <dbReference type="NCBI Taxonomy" id="53326"/>
    <lineage>
        <taxon>Eukaryota</taxon>
        <taxon>Metazoa</taxon>
        <taxon>Ecdysozoa</taxon>
        <taxon>Nematoda</taxon>
        <taxon>Chromadorea</taxon>
        <taxon>Rhabditida</taxon>
        <taxon>Rhabditina</taxon>
        <taxon>Rhabditomorpha</taxon>
        <taxon>Strongyloidea</taxon>
        <taxon>Ancylostomatidae</taxon>
        <taxon>Ancylostomatinae</taxon>
        <taxon>Ancylostoma</taxon>
    </lineage>
</organism>
<dbReference type="AlphaFoldDB" id="A0A016T622"/>
<keyword evidence="2" id="KW-1185">Reference proteome</keyword>
<protein>
    <submittedName>
        <fullName evidence="1">Uncharacterized protein</fullName>
    </submittedName>
</protein>
<accession>A0A016T622</accession>
<proteinExistence type="predicted"/>
<dbReference type="EMBL" id="JARK01001470">
    <property type="protein sequence ID" value="EYB98061.1"/>
    <property type="molecule type" value="Genomic_DNA"/>
</dbReference>
<comment type="caution">
    <text evidence="1">The sequence shown here is derived from an EMBL/GenBank/DDBJ whole genome shotgun (WGS) entry which is preliminary data.</text>
</comment>
<sequence>MQNYTLTKIMLTQRHRAFFMQESFKDDVRKLQCCAVARSDLHFILGRFQRPPQLVARLLQFGGSENKELIWEVTSSIISMLNHEWAGHVVHT</sequence>
<evidence type="ECO:0000313" key="2">
    <source>
        <dbReference type="Proteomes" id="UP000024635"/>
    </source>
</evidence>
<evidence type="ECO:0000313" key="1">
    <source>
        <dbReference type="EMBL" id="EYB98061.1"/>
    </source>
</evidence>
<reference evidence="2" key="1">
    <citation type="journal article" date="2015" name="Nat. Genet.">
        <title>The genome and transcriptome of the zoonotic hookworm Ancylostoma ceylanicum identify infection-specific gene families.</title>
        <authorList>
            <person name="Schwarz E.M."/>
            <person name="Hu Y."/>
            <person name="Antoshechkin I."/>
            <person name="Miller M.M."/>
            <person name="Sternberg P.W."/>
            <person name="Aroian R.V."/>
        </authorList>
    </citation>
    <scope>NUCLEOTIDE SEQUENCE</scope>
    <source>
        <strain evidence="2">HY135</strain>
    </source>
</reference>